<name>A0AA44TE23_BACCE</name>
<comment type="caution">
    <text evidence="1">The sequence shown here is derived from an EMBL/GenBank/DDBJ whole genome shotgun (WGS) entry which is preliminary data.</text>
</comment>
<dbReference type="CDD" id="cd11523">
    <property type="entry name" value="NTP-PPase"/>
    <property type="match status" value="1"/>
</dbReference>
<evidence type="ECO:0000313" key="1">
    <source>
        <dbReference type="EMBL" id="PFR91941.1"/>
    </source>
</evidence>
<proteinExistence type="predicted"/>
<evidence type="ECO:0000313" key="2">
    <source>
        <dbReference type="Proteomes" id="UP000226357"/>
    </source>
</evidence>
<dbReference type="EMBL" id="NVBO01000284">
    <property type="protein sequence ID" value="PFR91941.1"/>
    <property type="molecule type" value="Genomic_DNA"/>
</dbReference>
<evidence type="ECO:0008006" key="3">
    <source>
        <dbReference type="Google" id="ProtNLM"/>
    </source>
</evidence>
<reference evidence="1 2" key="1">
    <citation type="submission" date="2017-09" db="EMBL/GenBank/DDBJ databases">
        <title>Large-scale bioinformatics analysis of Bacillus genomes uncovers conserved roles of natural products in bacterial physiology.</title>
        <authorList>
            <consortium name="Agbiome Team Llc"/>
            <person name="Bleich R.M."/>
            <person name="Grubbs K.J."/>
            <person name="Santa Maria K.C."/>
            <person name="Allen S.E."/>
            <person name="Farag S."/>
            <person name="Shank E.A."/>
            <person name="Bowers A."/>
        </authorList>
    </citation>
    <scope>NUCLEOTIDE SEQUENCE [LARGE SCALE GENOMIC DNA]</scope>
    <source>
        <strain evidence="1 2">AFS067272</strain>
    </source>
</reference>
<dbReference type="SUPFAM" id="SSF101386">
    <property type="entry name" value="all-alpha NTP pyrophosphatases"/>
    <property type="match status" value="1"/>
</dbReference>
<gene>
    <name evidence="1" type="ORF">COK38_22625</name>
</gene>
<dbReference type="Proteomes" id="UP000226357">
    <property type="component" value="Unassembled WGS sequence"/>
</dbReference>
<dbReference type="Gene3D" id="1.10.287.1080">
    <property type="entry name" value="MazG-like"/>
    <property type="match status" value="1"/>
</dbReference>
<sequence length="134" mass="16224">MIWETIIVKRVQELYQQFQEEMGWNHNDRRNEFQHSKEFLLYTHMLLTTEVAEVAEEFRTLFFRTEQLKKEGVSEHEAYAQVKEEIRENLGKELADCLAYLCKLANFFEFNLEEELSKKLEEVRIRSQSLQTKK</sequence>
<protein>
    <recommendedName>
        <fullName evidence="3">NTP pyrophosphohydrolase MazG putative catalytic core domain-containing protein</fullName>
    </recommendedName>
</protein>
<dbReference type="AlphaFoldDB" id="A0AA44TE23"/>
<accession>A0AA44TE23</accession>
<organism evidence="1 2">
    <name type="scientific">Bacillus cereus</name>
    <dbReference type="NCBI Taxonomy" id="1396"/>
    <lineage>
        <taxon>Bacteria</taxon>
        <taxon>Bacillati</taxon>
        <taxon>Bacillota</taxon>
        <taxon>Bacilli</taxon>
        <taxon>Bacillales</taxon>
        <taxon>Bacillaceae</taxon>
        <taxon>Bacillus</taxon>
        <taxon>Bacillus cereus group</taxon>
    </lineage>
</organism>